<dbReference type="AlphaFoldDB" id="A0A401ICM7"/>
<evidence type="ECO:0000313" key="2">
    <source>
        <dbReference type="Proteomes" id="UP000287247"/>
    </source>
</evidence>
<proteinExistence type="predicted"/>
<accession>A0A401ICM7</accession>
<dbReference type="Proteomes" id="UP000287247">
    <property type="component" value="Unassembled WGS sequence"/>
</dbReference>
<evidence type="ECO:0000313" key="1">
    <source>
        <dbReference type="EMBL" id="GBF79037.1"/>
    </source>
</evidence>
<name>A0A401ICM7_APHSA</name>
<dbReference type="OrthoDB" id="513533at2"/>
<comment type="caution">
    <text evidence="1">The sequence shown here is derived from an EMBL/GenBank/DDBJ whole genome shotgun (WGS) entry which is preliminary data.</text>
</comment>
<sequence length="118" mass="14122">MIRERLVQEYLEIINRYYPKVGDLLKDCHVTLCQVSLRKSRENHYYYLAIYYSSPRSKTVVSYQNELKEVAENLGLVDVTFLNAKTLIRDPLSQLKQQNPRLWLELYWLVNLNSEPLR</sequence>
<organism evidence="1 2">
    <name type="scientific">Aphanothece sacrum FPU1</name>
    <dbReference type="NCBI Taxonomy" id="1920663"/>
    <lineage>
        <taxon>Bacteria</taxon>
        <taxon>Bacillati</taxon>
        <taxon>Cyanobacteriota</taxon>
        <taxon>Cyanophyceae</taxon>
        <taxon>Oscillatoriophycideae</taxon>
        <taxon>Chroococcales</taxon>
        <taxon>Aphanothecaceae</taxon>
        <taxon>Aphanothece</taxon>
    </lineage>
</organism>
<protein>
    <submittedName>
        <fullName evidence="1">Uncharacterized protein</fullName>
    </submittedName>
</protein>
<gene>
    <name evidence="1" type="ORF">AsFPU1_0429</name>
</gene>
<reference evidence="2" key="1">
    <citation type="submission" date="2017-05" db="EMBL/GenBank/DDBJ databases">
        <title>Physiological properties and genetic analysis related to exopolysaccharide production of fresh-water unicellular cyanobacterium Aphanothece sacrum, Suizenji Nori, that has been cultured as a food source in Japan.</title>
        <authorList>
            <person name="Kanesaki Y."/>
            <person name="Yoshikawa S."/>
            <person name="Ohki K."/>
        </authorList>
    </citation>
    <scope>NUCLEOTIDE SEQUENCE [LARGE SCALE GENOMIC DNA]</scope>
    <source>
        <strain evidence="2">FPU1</strain>
    </source>
</reference>
<keyword evidence="2" id="KW-1185">Reference proteome</keyword>
<dbReference type="RefSeq" id="WP_124976460.1">
    <property type="nucleotide sequence ID" value="NZ_BDQK01000001.1"/>
</dbReference>
<dbReference type="EMBL" id="BDQK01000001">
    <property type="protein sequence ID" value="GBF79037.1"/>
    <property type="molecule type" value="Genomic_DNA"/>
</dbReference>